<proteinExistence type="predicted"/>
<name>A0A382DVP6_9ZZZZ</name>
<accession>A0A382DVP6</accession>
<dbReference type="AlphaFoldDB" id="A0A382DVP6"/>
<gene>
    <name evidence="1" type="ORF">METZ01_LOCUS194858</name>
</gene>
<dbReference type="EMBL" id="UINC01041142">
    <property type="protein sequence ID" value="SVB42004.1"/>
    <property type="molecule type" value="Genomic_DNA"/>
</dbReference>
<evidence type="ECO:0000313" key="1">
    <source>
        <dbReference type="EMBL" id="SVB42004.1"/>
    </source>
</evidence>
<feature type="non-terminal residue" evidence="1">
    <location>
        <position position="28"/>
    </location>
</feature>
<reference evidence="1" key="1">
    <citation type="submission" date="2018-05" db="EMBL/GenBank/DDBJ databases">
        <authorList>
            <person name="Lanie J.A."/>
            <person name="Ng W.-L."/>
            <person name="Kazmierczak K.M."/>
            <person name="Andrzejewski T.M."/>
            <person name="Davidsen T.M."/>
            <person name="Wayne K.J."/>
            <person name="Tettelin H."/>
            <person name="Glass J.I."/>
            <person name="Rusch D."/>
            <person name="Podicherti R."/>
            <person name="Tsui H.-C.T."/>
            <person name="Winkler M.E."/>
        </authorList>
    </citation>
    <scope>NUCLEOTIDE SEQUENCE</scope>
</reference>
<protein>
    <submittedName>
        <fullName evidence="1">Uncharacterized protein</fullName>
    </submittedName>
</protein>
<sequence>MIVHFFRLLKPVKGQSLAEFAVITAMMA</sequence>
<organism evidence="1">
    <name type="scientific">marine metagenome</name>
    <dbReference type="NCBI Taxonomy" id="408172"/>
    <lineage>
        <taxon>unclassified sequences</taxon>
        <taxon>metagenomes</taxon>
        <taxon>ecological metagenomes</taxon>
    </lineage>
</organism>